<dbReference type="EnsemblPlants" id="KEH34621">
    <property type="protein sequence ID" value="KEH34621"/>
    <property type="gene ID" value="MTR_3g065940"/>
</dbReference>
<evidence type="ECO:0000313" key="1">
    <source>
        <dbReference type="EMBL" id="KEH34621.1"/>
    </source>
</evidence>
<accession>A0A072UYU8</accession>
<evidence type="ECO:0000313" key="2">
    <source>
        <dbReference type="EnsemblPlants" id="KEH34621"/>
    </source>
</evidence>
<dbReference type="HOGENOM" id="CLU_2816229_0_0_1"/>
<dbReference type="Proteomes" id="UP000002051">
    <property type="component" value="Chromosome 3"/>
</dbReference>
<dbReference type="EMBL" id="CM001219">
    <property type="protein sequence ID" value="KEH34621.1"/>
    <property type="molecule type" value="Genomic_DNA"/>
</dbReference>
<evidence type="ECO:0000313" key="3">
    <source>
        <dbReference type="Proteomes" id="UP000002051"/>
    </source>
</evidence>
<reference evidence="2" key="3">
    <citation type="submission" date="2015-04" db="UniProtKB">
        <authorList>
            <consortium name="EnsemblPlants"/>
        </authorList>
    </citation>
    <scope>IDENTIFICATION</scope>
    <source>
        <strain evidence="2">cv. Jemalong A17</strain>
    </source>
</reference>
<reference evidence="1 3" key="1">
    <citation type="journal article" date="2011" name="Nature">
        <title>The Medicago genome provides insight into the evolution of rhizobial symbioses.</title>
        <authorList>
            <person name="Young N.D."/>
            <person name="Debelle F."/>
            <person name="Oldroyd G.E."/>
            <person name="Geurts R."/>
            <person name="Cannon S.B."/>
            <person name="Udvardi M.K."/>
            <person name="Benedito V.A."/>
            <person name="Mayer K.F."/>
            <person name="Gouzy J."/>
            <person name="Schoof H."/>
            <person name="Van de Peer Y."/>
            <person name="Proost S."/>
            <person name="Cook D.R."/>
            <person name="Meyers B.C."/>
            <person name="Spannagl M."/>
            <person name="Cheung F."/>
            <person name="De Mita S."/>
            <person name="Krishnakumar V."/>
            <person name="Gundlach H."/>
            <person name="Zhou S."/>
            <person name="Mudge J."/>
            <person name="Bharti A.K."/>
            <person name="Murray J.D."/>
            <person name="Naoumkina M.A."/>
            <person name="Rosen B."/>
            <person name="Silverstein K.A."/>
            <person name="Tang H."/>
            <person name="Rombauts S."/>
            <person name="Zhao P.X."/>
            <person name="Zhou P."/>
            <person name="Barbe V."/>
            <person name="Bardou P."/>
            <person name="Bechner M."/>
            <person name="Bellec A."/>
            <person name="Berger A."/>
            <person name="Berges H."/>
            <person name="Bidwell S."/>
            <person name="Bisseling T."/>
            <person name="Choisne N."/>
            <person name="Couloux A."/>
            <person name="Denny R."/>
            <person name="Deshpande S."/>
            <person name="Dai X."/>
            <person name="Doyle J.J."/>
            <person name="Dudez A.M."/>
            <person name="Farmer A.D."/>
            <person name="Fouteau S."/>
            <person name="Franken C."/>
            <person name="Gibelin C."/>
            <person name="Gish J."/>
            <person name="Goldstein S."/>
            <person name="Gonzalez A.J."/>
            <person name="Green P.J."/>
            <person name="Hallab A."/>
            <person name="Hartog M."/>
            <person name="Hua A."/>
            <person name="Humphray S.J."/>
            <person name="Jeong D.H."/>
            <person name="Jing Y."/>
            <person name="Jocker A."/>
            <person name="Kenton S.M."/>
            <person name="Kim D.J."/>
            <person name="Klee K."/>
            <person name="Lai H."/>
            <person name="Lang C."/>
            <person name="Lin S."/>
            <person name="Macmil S.L."/>
            <person name="Magdelenat G."/>
            <person name="Matthews L."/>
            <person name="McCorrison J."/>
            <person name="Monaghan E.L."/>
            <person name="Mun J.H."/>
            <person name="Najar F.Z."/>
            <person name="Nicholson C."/>
            <person name="Noirot C."/>
            <person name="O'Bleness M."/>
            <person name="Paule C.R."/>
            <person name="Poulain J."/>
            <person name="Prion F."/>
            <person name="Qin B."/>
            <person name="Qu C."/>
            <person name="Retzel E.F."/>
            <person name="Riddle C."/>
            <person name="Sallet E."/>
            <person name="Samain S."/>
            <person name="Samson N."/>
            <person name="Sanders I."/>
            <person name="Saurat O."/>
            <person name="Scarpelli C."/>
            <person name="Schiex T."/>
            <person name="Segurens B."/>
            <person name="Severin A.J."/>
            <person name="Sherrier D.J."/>
            <person name="Shi R."/>
            <person name="Sims S."/>
            <person name="Singer S.R."/>
            <person name="Sinharoy S."/>
            <person name="Sterck L."/>
            <person name="Viollet A."/>
            <person name="Wang B.B."/>
            <person name="Wang K."/>
            <person name="Wang M."/>
            <person name="Wang X."/>
            <person name="Warfsmann J."/>
            <person name="Weissenbach J."/>
            <person name="White D.D."/>
            <person name="White J.D."/>
            <person name="Wiley G.B."/>
            <person name="Wincker P."/>
            <person name="Xing Y."/>
            <person name="Yang L."/>
            <person name="Yao Z."/>
            <person name="Ying F."/>
            <person name="Zhai J."/>
            <person name="Zhou L."/>
            <person name="Zuber A."/>
            <person name="Denarie J."/>
            <person name="Dixon R.A."/>
            <person name="May G.D."/>
            <person name="Schwartz D.C."/>
            <person name="Rogers J."/>
            <person name="Quetier F."/>
            <person name="Town C.D."/>
            <person name="Roe B.A."/>
        </authorList>
    </citation>
    <scope>NUCLEOTIDE SEQUENCE [LARGE SCALE GENOMIC DNA]</scope>
    <source>
        <strain evidence="1">A17</strain>
        <strain evidence="2 3">cv. Jemalong A17</strain>
    </source>
</reference>
<keyword evidence="3" id="KW-1185">Reference proteome</keyword>
<name>A0A072UYU8_MEDTR</name>
<proteinExistence type="predicted"/>
<reference evidence="1 3" key="2">
    <citation type="journal article" date="2014" name="BMC Genomics">
        <title>An improved genome release (version Mt4.0) for the model legume Medicago truncatula.</title>
        <authorList>
            <person name="Tang H."/>
            <person name="Krishnakumar V."/>
            <person name="Bidwell S."/>
            <person name="Rosen B."/>
            <person name="Chan A."/>
            <person name="Zhou S."/>
            <person name="Gentzbittel L."/>
            <person name="Childs K.L."/>
            <person name="Yandell M."/>
            <person name="Gundlach H."/>
            <person name="Mayer K.F."/>
            <person name="Schwartz D.C."/>
            <person name="Town C.D."/>
        </authorList>
    </citation>
    <scope>GENOME REANNOTATION</scope>
    <source>
        <strain evidence="1">A17</strain>
        <strain evidence="2 3">cv. Jemalong A17</strain>
    </source>
</reference>
<dbReference type="AlphaFoldDB" id="A0A072UYU8"/>
<organism evidence="1 3">
    <name type="scientific">Medicago truncatula</name>
    <name type="common">Barrel medic</name>
    <name type="synonym">Medicago tribuloides</name>
    <dbReference type="NCBI Taxonomy" id="3880"/>
    <lineage>
        <taxon>Eukaryota</taxon>
        <taxon>Viridiplantae</taxon>
        <taxon>Streptophyta</taxon>
        <taxon>Embryophyta</taxon>
        <taxon>Tracheophyta</taxon>
        <taxon>Spermatophyta</taxon>
        <taxon>Magnoliopsida</taxon>
        <taxon>eudicotyledons</taxon>
        <taxon>Gunneridae</taxon>
        <taxon>Pentapetalae</taxon>
        <taxon>rosids</taxon>
        <taxon>fabids</taxon>
        <taxon>Fabales</taxon>
        <taxon>Fabaceae</taxon>
        <taxon>Papilionoideae</taxon>
        <taxon>50 kb inversion clade</taxon>
        <taxon>NPAAA clade</taxon>
        <taxon>Hologalegina</taxon>
        <taxon>IRL clade</taxon>
        <taxon>Trifolieae</taxon>
        <taxon>Medicago</taxon>
    </lineage>
</organism>
<sequence>MAAHYLHYLRSGSYTRAKRQQLGRMNSWINKITFEHSWRLSFKYKQTKMAGKTIADCTGSVYCVNGS</sequence>
<gene>
    <name evidence="1" type="ordered locus">MTR_3g065940</name>
</gene>
<protein>
    <submittedName>
        <fullName evidence="1 2">Uncharacterized protein</fullName>
    </submittedName>
</protein>